<keyword evidence="8 10" id="KW-0472">Membrane</keyword>
<dbReference type="KEGG" id="agv:OJF2_56610"/>
<evidence type="ECO:0000256" key="5">
    <source>
        <dbReference type="ARBA" id="ARBA00022692"/>
    </source>
</evidence>
<organism evidence="11 12">
    <name type="scientific">Aquisphaera giovannonii</name>
    <dbReference type="NCBI Taxonomy" id="406548"/>
    <lineage>
        <taxon>Bacteria</taxon>
        <taxon>Pseudomonadati</taxon>
        <taxon>Planctomycetota</taxon>
        <taxon>Planctomycetia</taxon>
        <taxon>Isosphaerales</taxon>
        <taxon>Isosphaeraceae</taxon>
        <taxon>Aquisphaera</taxon>
    </lineage>
</organism>
<evidence type="ECO:0000256" key="9">
    <source>
        <dbReference type="ARBA" id="ARBA00023303"/>
    </source>
</evidence>
<keyword evidence="6 10" id="KW-1133">Transmembrane helix</keyword>
<dbReference type="PANTHER" id="PTHR30266:SF2">
    <property type="entry name" value="LARGE-CONDUCTANCE MECHANOSENSITIVE CHANNEL"/>
    <property type="match status" value="1"/>
</dbReference>
<evidence type="ECO:0000256" key="8">
    <source>
        <dbReference type="ARBA" id="ARBA00023136"/>
    </source>
</evidence>
<dbReference type="RefSeq" id="WP_148596686.1">
    <property type="nucleotide sequence ID" value="NZ_CP042997.1"/>
</dbReference>
<dbReference type="HAMAP" id="MF_00115">
    <property type="entry name" value="MscL"/>
    <property type="match status" value="1"/>
</dbReference>
<dbReference type="AlphaFoldDB" id="A0A5B9W8Y1"/>
<proteinExistence type="inferred from homology"/>
<comment type="similarity">
    <text evidence="2 10">Belongs to the MscL family.</text>
</comment>
<evidence type="ECO:0000256" key="7">
    <source>
        <dbReference type="ARBA" id="ARBA00023065"/>
    </source>
</evidence>
<dbReference type="Gene3D" id="1.10.1200.120">
    <property type="entry name" value="Large-conductance mechanosensitive channel, MscL, domain 1"/>
    <property type="match status" value="1"/>
</dbReference>
<feature type="transmembrane region" description="Helical" evidence="10">
    <location>
        <begin position="88"/>
        <end position="107"/>
    </location>
</feature>
<keyword evidence="3 10" id="KW-0813">Transport</keyword>
<keyword evidence="12" id="KW-1185">Reference proteome</keyword>
<comment type="subcellular location">
    <subcellularLocation>
        <location evidence="1 10">Cell membrane</location>
        <topology evidence="1 10">Multi-pass membrane protein</topology>
    </subcellularLocation>
</comment>
<evidence type="ECO:0000313" key="11">
    <source>
        <dbReference type="EMBL" id="QEH37076.1"/>
    </source>
</evidence>
<keyword evidence="5 10" id="KW-0812">Transmembrane</keyword>
<dbReference type="SUPFAM" id="SSF81330">
    <property type="entry name" value="Gated mechanosensitive channel"/>
    <property type="match status" value="1"/>
</dbReference>
<evidence type="ECO:0000256" key="2">
    <source>
        <dbReference type="ARBA" id="ARBA00007254"/>
    </source>
</evidence>
<comment type="function">
    <text evidence="10">Channel that opens in response to stretch forces in the membrane lipid bilayer. May participate in the regulation of osmotic pressure changes within the cell.</text>
</comment>
<dbReference type="OrthoDB" id="9810350at2"/>
<dbReference type="PANTHER" id="PTHR30266">
    <property type="entry name" value="MECHANOSENSITIVE CHANNEL MSCL"/>
    <property type="match status" value="1"/>
</dbReference>
<comment type="subunit">
    <text evidence="10">Homopentamer.</text>
</comment>
<comment type="caution">
    <text evidence="10">Lacks conserved residue(s) required for the propagation of feature annotation.</text>
</comment>
<dbReference type="PRINTS" id="PR01264">
    <property type="entry name" value="MECHCHANNEL"/>
</dbReference>
<name>A0A5B9W8Y1_9BACT</name>
<reference evidence="11 12" key="1">
    <citation type="submission" date="2019-08" db="EMBL/GenBank/DDBJ databases">
        <title>Deep-cultivation of Planctomycetes and their phenomic and genomic characterization uncovers novel biology.</title>
        <authorList>
            <person name="Wiegand S."/>
            <person name="Jogler M."/>
            <person name="Boedeker C."/>
            <person name="Pinto D."/>
            <person name="Vollmers J."/>
            <person name="Rivas-Marin E."/>
            <person name="Kohn T."/>
            <person name="Peeters S.H."/>
            <person name="Heuer A."/>
            <person name="Rast P."/>
            <person name="Oberbeckmann S."/>
            <person name="Bunk B."/>
            <person name="Jeske O."/>
            <person name="Meyerdierks A."/>
            <person name="Storesund J.E."/>
            <person name="Kallscheuer N."/>
            <person name="Luecker S."/>
            <person name="Lage O.M."/>
            <person name="Pohl T."/>
            <person name="Merkel B.J."/>
            <person name="Hornburger P."/>
            <person name="Mueller R.-W."/>
            <person name="Bruemmer F."/>
            <person name="Labrenz M."/>
            <person name="Spormann A.M."/>
            <person name="Op den Camp H."/>
            <person name="Overmann J."/>
            <person name="Amann R."/>
            <person name="Jetten M.S.M."/>
            <person name="Mascher T."/>
            <person name="Medema M.H."/>
            <person name="Devos D.P."/>
            <person name="Kaster A.-K."/>
            <person name="Ovreas L."/>
            <person name="Rohde M."/>
            <person name="Galperin M.Y."/>
            <person name="Jogler C."/>
        </authorList>
    </citation>
    <scope>NUCLEOTIDE SEQUENCE [LARGE SCALE GENOMIC DNA]</scope>
    <source>
        <strain evidence="11 12">OJF2</strain>
    </source>
</reference>
<dbReference type="InterPro" id="IPR001185">
    <property type="entry name" value="MS_channel"/>
</dbReference>
<dbReference type="Pfam" id="PF01741">
    <property type="entry name" value="MscL"/>
    <property type="match status" value="1"/>
</dbReference>
<dbReference type="GO" id="GO:0005886">
    <property type="term" value="C:plasma membrane"/>
    <property type="evidence" value="ECO:0007669"/>
    <property type="project" value="UniProtKB-SubCell"/>
</dbReference>
<accession>A0A5B9W8Y1</accession>
<gene>
    <name evidence="10 11" type="primary">mscL</name>
    <name evidence="11" type="ORF">OJF2_56610</name>
</gene>
<dbReference type="EMBL" id="CP042997">
    <property type="protein sequence ID" value="QEH37076.1"/>
    <property type="molecule type" value="Genomic_DNA"/>
</dbReference>
<keyword evidence="4 10" id="KW-1003">Cell membrane</keyword>
<keyword evidence="7 10" id="KW-0406">Ion transport</keyword>
<evidence type="ECO:0000256" key="4">
    <source>
        <dbReference type="ARBA" id="ARBA00022475"/>
    </source>
</evidence>
<dbReference type="Proteomes" id="UP000324233">
    <property type="component" value="Chromosome"/>
</dbReference>
<evidence type="ECO:0000256" key="3">
    <source>
        <dbReference type="ARBA" id="ARBA00022448"/>
    </source>
</evidence>
<dbReference type="GO" id="GO:0008381">
    <property type="term" value="F:mechanosensitive monoatomic ion channel activity"/>
    <property type="evidence" value="ECO:0007669"/>
    <property type="project" value="UniProtKB-UniRule"/>
</dbReference>
<keyword evidence="9 10" id="KW-0407">Ion channel</keyword>
<evidence type="ECO:0000256" key="6">
    <source>
        <dbReference type="ARBA" id="ARBA00022989"/>
    </source>
</evidence>
<dbReference type="InterPro" id="IPR037673">
    <property type="entry name" value="MSC/AndL"/>
</dbReference>
<evidence type="ECO:0000256" key="1">
    <source>
        <dbReference type="ARBA" id="ARBA00004651"/>
    </source>
</evidence>
<dbReference type="PROSITE" id="PS01327">
    <property type="entry name" value="MSCL"/>
    <property type="match status" value="1"/>
</dbReference>
<evidence type="ECO:0000256" key="10">
    <source>
        <dbReference type="HAMAP-Rule" id="MF_00115"/>
    </source>
</evidence>
<sequence length="157" mass="17609">MDLRQIMPTRHALTLYDEFKAFAFKGNVIDLAVGVIIGGAFSNITKSLVDNVIMPILSVIHPGGRHYEHWAIVLRGQEIRYGRFLGDVVNFLVVSAALFFFIVKLLGWIMREKKIEEAAPPPPTREQEILMEIRDLLKQGVDRSRANAVDPDAPASP</sequence>
<evidence type="ECO:0000313" key="12">
    <source>
        <dbReference type="Proteomes" id="UP000324233"/>
    </source>
</evidence>
<dbReference type="NCBIfam" id="TIGR00220">
    <property type="entry name" value="mscL"/>
    <property type="match status" value="1"/>
</dbReference>
<protein>
    <recommendedName>
        <fullName evidence="10">Large-conductance mechanosensitive channel</fullName>
    </recommendedName>
</protein>
<dbReference type="InterPro" id="IPR019823">
    <property type="entry name" value="Mechanosensitive_channel_CS"/>
</dbReference>
<dbReference type="InterPro" id="IPR036019">
    <property type="entry name" value="MscL_channel"/>
</dbReference>